<proteinExistence type="predicted"/>
<feature type="region of interest" description="Disordered" evidence="1">
    <location>
        <begin position="674"/>
        <end position="694"/>
    </location>
</feature>
<reference evidence="2" key="1">
    <citation type="journal article" date="2020" name="Stud. Mycol.">
        <title>101 Dothideomycetes genomes: a test case for predicting lifestyles and emergence of pathogens.</title>
        <authorList>
            <person name="Haridas S."/>
            <person name="Albert R."/>
            <person name="Binder M."/>
            <person name="Bloem J."/>
            <person name="Labutti K."/>
            <person name="Salamov A."/>
            <person name="Andreopoulos B."/>
            <person name="Baker S."/>
            <person name="Barry K."/>
            <person name="Bills G."/>
            <person name="Bluhm B."/>
            <person name="Cannon C."/>
            <person name="Castanera R."/>
            <person name="Culley D."/>
            <person name="Daum C."/>
            <person name="Ezra D."/>
            <person name="Gonzalez J."/>
            <person name="Henrissat B."/>
            <person name="Kuo A."/>
            <person name="Liang C."/>
            <person name="Lipzen A."/>
            <person name="Lutzoni F."/>
            <person name="Magnuson J."/>
            <person name="Mondo S."/>
            <person name="Nolan M."/>
            <person name="Ohm R."/>
            <person name="Pangilinan J."/>
            <person name="Park H.-J."/>
            <person name="Ramirez L."/>
            <person name="Alfaro M."/>
            <person name="Sun H."/>
            <person name="Tritt A."/>
            <person name="Yoshinaga Y."/>
            <person name="Zwiers L.-H."/>
            <person name="Turgeon B."/>
            <person name="Goodwin S."/>
            <person name="Spatafora J."/>
            <person name="Crous P."/>
            <person name="Grigoriev I."/>
        </authorList>
    </citation>
    <scope>NUCLEOTIDE SEQUENCE</scope>
    <source>
        <strain evidence="2">CBS 113979</strain>
    </source>
</reference>
<organism evidence="2 3">
    <name type="scientific">Aulographum hederae CBS 113979</name>
    <dbReference type="NCBI Taxonomy" id="1176131"/>
    <lineage>
        <taxon>Eukaryota</taxon>
        <taxon>Fungi</taxon>
        <taxon>Dikarya</taxon>
        <taxon>Ascomycota</taxon>
        <taxon>Pezizomycotina</taxon>
        <taxon>Dothideomycetes</taxon>
        <taxon>Pleosporomycetidae</taxon>
        <taxon>Aulographales</taxon>
        <taxon>Aulographaceae</taxon>
    </lineage>
</organism>
<evidence type="ECO:0000256" key="1">
    <source>
        <dbReference type="SAM" id="MobiDB-lite"/>
    </source>
</evidence>
<dbReference type="AlphaFoldDB" id="A0A6G1GT19"/>
<evidence type="ECO:0000313" key="3">
    <source>
        <dbReference type="Proteomes" id="UP000800041"/>
    </source>
</evidence>
<dbReference type="OrthoDB" id="5209368at2759"/>
<dbReference type="EMBL" id="ML977170">
    <property type="protein sequence ID" value="KAF1984091.1"/>
    <property type="molecule type" value="Genomic_DNA"/>
</dbReference>
<sequence length="728" mass="82479">MESPRQLVHVYGGLWLPAPSDDVEVAIYIELQLLRGDLERLEKREGPAHASSFDFHQEYDLKLGNRYRRLRIPAPPPDPPLRLNAEGAEEWDWKKSFLQFAEEEIESQRESGRLEKGKENHLVAPAGFVTAPISVHLNYPPYKTKLSLNHDILDDSNICIRMVLEKGFTRDTAFLFDQFARREQRDKDIYNPIDDYGSRTVGIHAAWTETIRRNISAKVETIWGAPNKQRAFSMLNLTPMPIWGPNSDAFYLEWTKAAPRTLLRILVFVLHPESFIYHVDCRLAKQQDQVLNMAAKLVNLVVNETSFENFAKPRTMNLRPRIDAATLSFFSGDGFSPAKYGPIRPVTPSTKRVHVEQTDPKKKGKITGYFTQPSKNGLSKVDVEATAVPTEISTIAIESFRSKPHVFSFDQGSPEAILLAESSGLAAWFAGTAILNEAQEFDSVPKSMIDWIQSQHATFHGLVAKTAEDVYAIYCRYFQATVEEIEESDLGLKRMILNLFSSVTKAKCGRRNYTTLGEFVVKRLDFSSVSLKCGTCDREFDPDTDPGFWSKDINRYVATRTNRCKSESCVGKWSWLIPQDAELPWMRARIEELDRDFAVGEAPTKTHEKLYPLGHPGLPKQLEIMCRRCQEKSTDSQPRFVKTQPVAYFSKEKFCASQSCRDTKLANLERAGKSVRATGKNGAQKKSDYGLSSKHVPADPTYPYLFSVDIEKTPIGGTRVRIGHNGEF</sequence>
<keyword evidence="3" id="KW-1185">Reference proteome</keyword>
<gene>
    <name evidence="2" type="ORF">K402DRAFT_149918</name>
</gene>
<accession>A0A6G1GT19</accession>
<evidence type="ECO:0000313" key="2">
    <source>
        <dbReference type="EMBL" id="KAF1984091.1"/>
    </source>
</evidence>
<name>A0A6G1GT19_9PEZI</name>
<dbReference type="Proteomes" id="UP000800041">
    <property type="component" value="Unassembled WGS sequence"/>
</dbReference>
<protein>
    <submittedName>
        <fullName evidence="2">Uncharacterized protein</fullName>
    </submittedName>
</protein>